<feature type="region of interest" description="Disordered" evidence="8">
    <location>
        <begin position="628"/>
        <end position="659"/>
    </location>
</feature>
<gene>
    <name evidence="9" type="ORF">H6P81_004531</name>
</gene>
<evidence type="ECO:0000256" key="8">
    <source>
        <dbReference type="SAM" id="MobiDB-lite"/>
    </source>
</evidence>
<dbReference type="Pfam" id="PF07058">
    <property type="entry name" value="MAP70"/>
    <property type="match status" value="1"/>
</dbReference>
<name>A0AAV7FI28_ARIFI</name>
<dbReference type="InterPro" id="IPR009768">
    <property type="entry name" value="MAP70"/>
</dbReference>
<accession>A0AAV7FI28</accession>
<dbReference type="PANTHER" id="PTHR31246">
    <property type="entry name" value="MICROTUBULE-ASSOCIATED PROTEIN 70-2"/>
    <property type="match status" value="1"/>
</dbReference>
<dbReference type="GO" id="GO:0007010">
    <property type="term" value="P:cytoskeleton organization"/>
    <property type="evidence" value="ECO:0007669"/>
    <property type="project" value="InterPro"/>
</dbReference>
<keyword evidence="6" id="KW-0206">Cytoskeleton</keyword>
<feature type="compositionally biased region" description="Pro residues" evidence="8">
    <location>
        <begin position="454"/>
        <end position="463"/>
    </location>
</feature>
<keyword evidence="4" id="KW-0493">Microtubule</keyword>
<proteinExistence type="inferred from homology"/>
<dbReference type="AlphaFoldDB" id="A0AAV7FI28"/>
<evidence type="ECO:0000313" key="9">
    <source>
        <dbReference type="EMBL" id="KAG9460023.1"/>
    </source>
</evidence>
<evidence type="ECO:0000256" key="6">
    <source>
        <dbReference type="ARBA" id="ARBA00023212"/>
    </source>
</evidence>
<evidence type="ECO:0000313" key="10">
    <source>
        <dbReference type="Proteomes" id="UP000825729"/>
    </source>
</evidence>
<keyword evidence="3" id="KW-0963">Cytoplasm</keyword>
<feature type="compositionally biased region" description="Polar residues" evidence="8">
    <location>
        <begin position="468"/>
        <end position="484"/>
    </location>
</feature>
<dbReference type="Proteomes" id="UP000825729">
    <property type="component" value="Unassembled WGS sequence"/>
</dbReference>
<evidence type="ECO:0000256" key="3">
    <source>
        <dbReference type="ARBA" id="ARBA00022490"/>
    </source>
</evidence>
<dbReference type="GO" id="GO:0005874">
    <property type="term" value="C:microtubule"/>
    <property type="evidence" value="ECO:0007669"/>
    <property type="project" value="UniProtKB-KW"/>
</dbReference>
<keyword evidence="5 7" id="KW-0175">Coiled coil</keyword>
<comment type="subcellular location">
    <subcellularLocation>
        <location evidence="1">Cytoplasm</location>
        <location evidence="1">Cytoskeleton</location>
    </subcellularLocation>
</comment>
<dbReference type="PANTHER" id="PTHR31246:SF32">
    <property type="entry name" value="MICROTUBULE-ASSOCIATED PROTEIN 70-1"/>
    <property type="match status" value="1"/>
</dbReference>
<evidence type="ECO:0000256" key="1">
    <source>
        <dbReference type="ARBA" id="ARBA00004245"/>
    </source>
</evidence>
<dbReference type="GO" id="GO:0008017">
    <property type="term" value="F:microtubule binding"/>
    <property type="evidence" value="ECO:0007669"/>
    <property type="project" value="InterPro"/>
</dbReference>
<dbReference type="EMBL" id="JAINDJ010000002">
    <property type="protein sequence ID" value="KAG9460023.1"/>
    <property type="molecule type" value="Genomic_DNA"/>
</dbReference>
<feature type="region of interest" description="Disordered" evidence="8">
    <location>
        <begin position="398"/>
        <end position="505"/>
    </location>
</feature>
<evidence type="ECO:0000256" key="7">
    <source>
        <dbReference type="SAM" id="Coils"/>
    </source>
</evidence>
<feature type="coiled-coil region" evidence="7">
    <location>
        <begin position="81"/>
        <end position="157"/>
    </location>
</feature>
<feature type="coiled-coil region" evidence="7">
    <location>
        <begin position="191"/>
        <end position="256"/>
    </location>
</feature>
<feature type="compositionally biased region" description="Polar residues" evidence="8">
    <location>
        <begin position="412"/>
        <end position="430"/>
    </location>
</feature>
<comment type="similarity">
    <text evidence="2">Belongs to the MAP70 family.</text>
</comment>
<feature type="coiled-coil region" evidence="7">
    <location>
        <begin position="289"/>
        <end position="365"/>
    </location>
</feature>
<feature type="compositionally biased region" description="Low complexity" evidence="8">
    <location>
        <begin position="431"/>
        <end position="444"/>
    </location>
</feature>
<feature type="region of interest" description="Disordered" evidence="8">
    <location>
        <begin position="1"/>
        <end position="31"/>
    </location>
</feature>
<protein>
    <submittedName>
        <fullName evidence="9">Uncharacterized protein</fullName>
    </submittedName>
</protein>
<sequence>MSTGGTYIGNDDNSHHEFLEVQGTESAPSSCTDPFINICSSSPIRNQDGKTSRKKFSKKSSLDEEDFVNLLHGSDPVKMELNRLHNEVKDKDRELQETHNEVKALRLSERAKDKALAEVREDLERMIDKFQASEAALENKNLEIKRISEEKKAALAAQFAAEATVRRVHAAQKDEELPSLEAILAPLDAEIKLLRLEISKVQEDKRTLERLTKSKEAALVEAEKEVEVAKAKASIVDDLQNRNQDLMKQVEISQEEYRILDKMHRQKVAEVEKLGQTVGELQESLLSGAAAAANAVRDYQRQVHELKGEKKTLERTLSRAKVTENRVATVIANEWKEPGDKVMPVKQWLEERRILMSEMQQLRDKLAITDRAAKTEAQLKEKLQMRLKVVEEGLKSSVRSTSGFRTLDRRNSFNGINSRRQSSQPSTAPNIISPIKPSPKQRSSSCDDRKSAGTPPPPPPPPRLVRSHTFSGRSPSSAAVNLQRSYSTERESSSISLSKSLEEAENTNIPGGVAVAVVPRGRHGGDEYCDGGEESVVVRLMYKDDSILMEEEQKAPTPDCEMINNNICDYEEVVPGVLYDLLQKEVISLRKLCHERDHTLREKEKAIEMLSGKVKTLRRAMEVESKKMRREKAVMEKEVASMRIGGKQRHHQMQEDKPK</sequence>
<evidence type="ECO:0000256" key="2">
    <source>
        <dbReference type="ARBA" id="ARBA00008825"/>
    </source>
</evidence>
<keyword evidence="10" id="KW-1185">Reference proteome</keyword>
<feature type="compositionally biased region" description="Basic and acidic residues" evidence="8">
    <location>
        <begin position="628"/>
        <end position="640"/>
    </location>
</feature>
<organism evidence="9 10">
    <name type="scientific">Aristolochia fimbriata</name>
    <name type="common">White veined hardy Dutchman's pipe vine</name>
    <dbReference type="NCBI Taxonomy" id="158543"/>
    <lineage>
        <taxon>Eukaryota</taxon>
        <taxon>Viridiplantae</taxon>
        <taxon>Streptophyta</taxon>
        <taxon>Embryophyta</taxon>
        <taxon>Tracheophyta</taxon>
        <taxon>Spermatophyta</taxon>
        <taxon>Magnoliopsida</taxon>
        <taxon>Magnoliidae</taxon>
        <taxon>Piperales</taxon>
        <taxon>Aristolochiaceae</taxon>
        <taxon>Aristolochia</taxon>
    </lineage>
</organism>
<comment type="caution">
    <text evidence="9">The sequence shown here is derived from an EMBL/GenBank/DDBJ whole genome shotgun (WGS) entry which is preliminary data.</text>
</comment>
<evidence type="ECO:0000256" key="5">
    <source>
        <dbReference type="ARBA" id="ARBA00023054"/>
    </source>
</evidence>
<reference evidence="9 10" key="1">
    <citation type="submission" date="2021-07" db="EMBL/GenBank/DDBJ databases">
        <title>The Aristolochia fimbriata genome: insights into angiosperm evolution, floral development and chemical biosynthesis.</title>
        <authorList>
            <person name="Jiao Y."/>
        </authorList>
    </citation>
    <scope>NUCLEOTIDE SEQUENCE [LARGE SCALE GENOMIC DNA]</scope>
    <source>
        <strain evidence="9">IBCAS-2021</strain>
        <tissue evidence="9">Leaf</tissue>
    </source>
</reference>
<evidence type="ECO:0000256" key="4">
    <source>
        <dbReference type="ARBA" id="ARBA00022701"/>
    </source>
</evidence>